<feature type="transmembrane region" description="Helical" evidence="1">
    <location>
        <begin position="114"/>
        <end position="138"/>
    </location>
</feature>
<dbReference type="InterPro" id="IPR021776">
    <property type="entry name" value="ActD"/>
</dbReference>
<evidence type="ECO:0000313" key="2">
    <source>
        <dbReference type="EMBL" id="AKF06453.1"/>
    </source>
</evidence>
<evidence type="ECO:0000313" key="3">
    <source>
        <dbReference type="Proteomes" id="UP000034883"/>
    </source>
</evidence>
<dbReference type="PANTHER" id="PTHR40394">
    <property type="entry name" value="LIPOPROTEIN-RELATED"/>
    <property type="match status" value="1"/>
</dbReference>
<feature type="transmembrane region" description="Helical" evidence="1">
    <location>
        <begin position="73"/>
        <end position="94"/>
    </location>
</feature>
<dbReference type="STRING" id="927083.DB32_003602"/>
<keyword evidence="1" id="KW-0812">Transmembrane</keyword>
<evidence type="ECO:0000256" key="1">
    <source>
        <dbReference type="SAM" id="Phobius"/>
    </source>
</evidence>
<dbReference type="EMBL" id="CP011125">
    <property type="protein sequence ID" value="AKF06453.1"/>
    <property type="molecule type" value="Genomic_DNA"/>
</dbReference>
<dbReference type="RefSeq" id="WP_075097545.1">
    <property type="nucleotide sequence ID" value="NZ_CP011125.1"/>
</dbReference>
<reference evidence="2 3" key="1">
    <citation type="submission" date="2015-03" db="EMBL/GenBank/DDBJ databases">
        <title>Genome assembly of Sandaracinus amylolyticus DSM 53668.</title>
        <authorList>
            <person name="Sharma G."/>
            <person name="Subramanian S."/>
        </authorList>
    </citation>
    <scope>NUCLEOTIDE SEQUENCE [LARGE SCALE GENOMIC DNA]</scope>
    <source>
        <strain evidence="2 3">DSM 53668</strain>
    </source>
</reference>
<keyword evidence="3" id="KW-1185">Reference proteome</keyword>
<proteinExistence type="predicted"/>
<protein>
    <submittedName>
        <fullName evidence="2">ABC-type Fe3+ transport system protein</fullName>
    </submittedName>
</protein>
<dbReference type="PANTHER" id="PTHR40394:SF2">
    <property type="entry name" value="QUINOL:CYTOCHROME C OXIDOREDUCTASE MEMBRANE PROTEIN"/>
    <property type="match status" value="1"/>
</dbReference>
<name>A0A0F6YI03_9BACT</name>
<organism evidence="2 3">
    <name type="scientific">Sandaracinus amylolyticus</name>
    <dbReference type="NCBI Taxonomy" id="927083"/>
    <lineage>
        <taxon>Bacteria</taxon>
        <taxon>Pseudomonadati</taxon>
        <taxon>Myxococcota</taxon>
        <taxon>Polyangia</taxon>
        <taxon>Polyangiales</taxon>
        <taxon>Sandaracinaceae</taxon>
        <taxon>Sandaracinus</taxon>
    </lineage>
</organism>
<dbReference type="KEGG" id="samy:DB32_003602"/>
<keyword evidence="1" id="KW-1133">Transmembrane helix</keyword>
<gene>
    <name evidence="2" type="ORF">DB32_003602</name>
</gene>
<dbReference type="Proteomes" id="UP000034883">
    <property type="component" value="Chromosome"/>
</dbReference>
<dbReference type="Pfam" id="PF11821">
    <property type="entry name" value="ActD"/>
    <property type="match status" value="1"/>
</dbReference>
<keyword evidence="1" id="KW-0472">Membrane</keyword>
<sequence>MASDHDHDDEGYRESKRATQKRPLLYLAEFETPGKVMHAAEKVRDAGYKRWDVHTPFPVHGMDKAMGMPDSKLGWIVLACGLTGCTVAFSLIMWTNGIDYPLVIGGKPPGAFPSMVPVMFELTILLSAFGAVFGMLGLNQLPRHHHPVFYSDRFDRATDDRFFISIEAADEKFDLEDTRALLESLGASHLELIQEEA</sequence>
<dbReference type="OrthoDB" id="9792475at2"/>
<accession>A0A0F6YI03</accession>
<dbReference type="AlphaFoldDB" id="A0A0F6YI03"/>